<evidence type="ECO:0000256" key="1">
    <source>
        <dbReference type="SAM" id="MobiDB-lite"/>
    </source>
</evidence>
<keyword evidence="3" id="KW-1185">Reference proteome</keyword>
<dbReference type="Proteomes" id="UP001054945">
    <property type="component" value="Unassembled WGS sequence"/>
</dbReference>
<dbReference type="EMBL" id="BPLR01020325">
    <property type="protein sequence ID" value="GIX77389.1"/>
    <property type="molecule type" value="Genomic_DNA"/>
</dbReference>
<reference evidence="2 3" key="1">
    <citation type="submission" date="2021-06" db="EMBL/GenBank/DDBJ databases">
        <title>Caerostris extrusa draft genome.</title>
        <authorList>
            <person name="Kono N."/>
            <person name="Arakawa K."/>
        </authorList>
    </citation>
    <scope>NUCLEOTIDE SEQUENCE [LARGE SCALE GENOMIC DNA]</scope>
</reference>
<feature type="compositionally biased region" description="Basic and acidic residues" evidence="1">
    <location>
        <begin position="340"/>
        <end position="354"/>
    </location>
</feature>
<evidence type="ECO:0000313" key="3">
    <source>
        <dbReference type="Proteomes" id="UP001054945"/>
    </source>
</evidence>
<sequence>MLNSPMAKIGSLVFSTPDFRFESWMFNFFKILAMYSSSDEESSSSGSGTPVYNLIGFKEIETFTGKRRMGIYAQKCSKSKREISKSDESSKVPRTIPIRKENETSERGPSSNFPLNEVGESLSIPKKSDKVPVKDSVTCDNSALANRSISIFCDVIDRIQKKGLITCDSSIRGKSHISSEERKLPHGYSKIRERCIKNFSNAIDKFCRNAVPSQDHLSSEQFDEIPLKKVGESSSIPKKSHKIPMKEDVNWDNSALANRSISIFCDLIDRIQKKGLITCESSIHGKSYISSEERKVSASNYPEIRERCIKKFSNAIDKFCRNAVTSQDNLSNEKFDEIPKRRKGSDCSHAKETSPECGDSTEELQQIMKNYSCFSNRAMKEDGKDGFEEIIELPCSLPDVCVDTKSTKLPNPERSYGTFNSGSSSIYESLLNLHDDGSKMENAKCIPTSETAENDDCCASRILITKSRLQNALRELDSSHYEDTEMLDKYSSFPAREMLSQLQVYFKNNPLEVENTSSQELKLKIINSRYFSDEFEETVVLPLCKYLDTDENLNKRVLVFSPNETLDDLPGYSSEWEEPQNETSGQTKLPEDVEEWLEDEAFYEEKEESTEDEDSQDEVLYETLKESAGEEMIPQMTLHSNLGETEDFWTRSEQDFVWSLYKIVFLKNIKHQIYCQKIMEDTAKARGS</sequence>
<proteinExistence type="predicted"/>
<organism evidence="2 3">
    <name type="scientific">Caerostris extrusa</name>
    <name type="common">Bark spider</name>
    <name type="synonym">Caerostris bankana</name>
    <dbReference type="NCBI Taxonomy" id="172846"/>
    <lineage>
        <taxon>Eukaryota</taxon>
        <taxon>Metazoa</taxon>
        <taxon>Ecdysozoa</taxon>
        <taxon>Arthropoda</taxon>
        <taxon>Chelicerata</taxon>
        <taxon>Arachnida</taxon>
        <taxon>Araneae</taxon>
        <taxon>Araneomorphae</taxon>
        <taxon>Entelegynae</taxon>
        <taxon>Araneoidea</taxon>
        <taxon>Araneidae</taxon>
        <taxon>Caerostris</taxon>
    </lineage>
</organism>
<feature type="region of interest" description="Disordered" evidence="1">
    <location>
        <begin position="82"/>
        <end position="119"/>
    </location>
</feature>
<feature type="region of interest" description="Disordered" evidence="1">
    <location>
        <begin position="340"/>
        <end position="361"/>
    </location>
</feature>
<accession>A0AAV4MZM9</accession>
<feature type="compositionally biased region" description="Basic and acidic residues" evidence="1">
    <location>
        <begin position="82"/>
        <end position="91"/>
    </location>
</feature>
<dbReference type="AlphaFoldDB" id="A0AAV4MZM9"/>
<comment type="caution">
    <text evidence="2">The sequence shown here is derived from an EMBL/GenBank/DDBJ whole genome shotgun (WGS) entry which is preliminary data.</text>
</comment>
<feature type="region of interest" description="Disordered" evidence="1">
    <location>
        <begin position="569"/>
        <end position="591"/>
    </location>
</feature>
<protein>
    <submittedName>
        <fullName evidence="2">Uncharacterized protein</fullName>
    </submittedName>
</protein>
<name>A0AAV4MZM9_CAEEX</name>
<evidence type="ECO:0000313" key="2">
    <source>
        <dbReference type="EMBL" id="GIX77389.1"/>
    </source>
</evidence>
<gene>
    <name evidence="2" type="ORF">CEXT_650211</name>
</gene>